<name>A0AAW9NS92_9BACL</name>
<dbReference type="Pfam" id="PF13377">
    <property type="entry name" value="Peripla_BP_3"/>
    <property type="match status" value="1"/>
</dbReference>
<dbReference type="EMBL" id="JARSFG010000014">
    <property type="protein sequence ID" value="MEC1178858.1"/>
    <property type="molecule type" value="Genomic_DNA"/>
</dbReference>
<protein>
    <submittedName>
        <fullName evidence="5">LacI family DNA-binding transcriptional regulator</fullName>
    </submittedName>
</protein>
<proteinExistence type="predicted"/>
<organism evidence="5 6">
    <name type="scientific">Metasolibacillus meyeri</name>
    <dbReference type="NCBI Taxonomy" id="1071052"/>
    <lineage>
        <taxon>Bacteria</taxon>
        <taxon>Bacillati</taxon>
        <taxon>Bacillota</taxon>
        <taxon>Bacilli</taxon>
        <taxon>Bacillales</taxon>
        <taxon>Caryophanaceae</taxon>
        <taxon>Metasolibacillus</taxon>
    </lineage>
</organism>
<dbReference type="InterPro" id="IPR000843">
    <property type="entry name" value="HTH_LacI"/>
</dbReference>
<dbReference type="PROSITE" id="PS00356">
    <property type="entry name" value="HTH_LACI_1"/>
    <property type="match status" value="1"/>
</dbReference>
<dbReference type="PANTHER" id="PTHR30146:SF109">
    <property type="entry name" value="HTH-TYPE TRANSCRIPTIONAL REGULATOR GALS"/>
    <property type="match status" value="1"/>
</dbReference>
<sequence>MDKVTIKDIAREAGVSITTVSRVLNNKEEGMSNETREKVLRVIEKVNYQPNQLARSLVTKRSKMLGLIVPNISNPFFPELCRGAEDEANDHNYSLIICNSDDQLHKEENYLRLLKEQQVDGILLSSKDQLSETNKMQLRESKIPFIIFDRGEEGNQHSGVFLDNEKGGYLAGQHLIALGHTQIACITGPKNIHNSQKRLSGFQLALKEAALGLPEEFILTGDFKMDTAYQLAKEFLKNNRVTAIFACNDLMACGVYQAAHELGIRIPEQLSIIGFDDIPLITALIPKLTTIRQNTYEMGRKAIELLIHQIEHESSERVVFEPTLIVRESTKQINKVGGVDI</sequence>
<dbReference type="GO" id="GO:0003700">
    <property type="term" value="F:DNA-binding transcription factor activity"/>
    <property type="evidence" value="ECO:0007669"/>
    <property type="project" value="TreeGrafter"/>
</dbReference>
<dbReference type="CDD" id="cd06267">
    <property type="entry name" value="PBP1_LacI_sugar_binding-like"/>
    <property type="match status" value="1"/>
</dbReference>
<dbReference type="Gene3D" id="1.10.260.40">
    <property type="entry name" value="lambda repressor-like DNA-binding domains"/>
    <property type="match status" value="1"/>
</dbReference>
<evidence type="ECO:0000256" key="3">
    <source>
        <dbReference type="ARBA" id="ARBA00023163"/>
    </source>
</evidence>
<dbReference type="SUPFAM" id="SSF47413">
    <property type="entry name" value="lambda repressor-like DNA-binding domains"/>
    <property type="match status" value="1"/>
</dbReference>
<dbReference type="Gene3D" id="3.40.50.2300">
    <property type="match status" value="2"/>
</dbReference>
<dbReference type="PANTHER" id="PTHR30146">
    <property type="entry name" value="LACI-RELATED TRANSCRIPTIONAL REPRESSOR"/>
    <property type="match status" value="1"/>
</dbReference>
<dbReference type="InterPro" id="IPR028082">
    <property type="entry name" value="Peripla_BP_I"/>
</dbReference>
<dbReference type="PROSITE" id="PS50932">
    <property type="entry name" value="HTH_LACI_2"/>
    <property type="match status" value="1"/>
</dbReference>
<dbReference type="Pfam" id="PF00356">
    <property type="entry name" value="LacI"/>
    <property type="match status" value="1"/>
</dbReference>
<dbReference type="SUPFAM" id="SSF53822">
    <property type="entry name" value="Periplasmic binding protein-like I"/>
    <property type="match status" value="1"/>
</dbReference>
<reference evidence="5 6" key="1">
    <citation type="submission" date="2023-03" db="EMBL/GenBank/DDBJ databases">
        <title>Bacillus Genome Sequencing.</title>
        <authorList>
            <person name="Dunlap C."/>
        </authorList>
    </citation>
    <scope>NUCLEOTIDE SEQUENCE [LARGE SCALE GENOMIC DNA]</scope>
    <source>
        <strain evidence="5 6">B-59205</strain>
    </source>
</reference>
<feature type="domain" description="HTH lacI-type" evidence="4">
    <location>
        <begin position="4"/>
        <end position="59"/>
    </location>
</feature>
<gene>
    <name evidence="5" type="ORF">P9B03_10215</name>
</gene>
<dbReference type="InterPro" id="IPR046335">
    <property type="entry name" value="LacI/GalR-like_sensor"/>
</dbReference>
<dbReference type="SMART" id="SM00354">
    <property type="entry name" value="HTH_LACI"/>
    <property type="match status" value="1"/>
</dbReference>
<dbReference type="GO" id="GO:0000976">
    <property type="term" value="F:transcription cis-regulatory region binding"/>
    <property type="evidence" value="ECO:0007669"/>
    <property type="project" value="TreeGrafter"/>
</dbReference>
<evidence type="ECO:0000313" key="6">
    <source>
        <dbReference type="Proteomes" id="UP001344888"/>
    </source>
</evidence>
<keyword evidence="1" id="KW-0805">Transcription regulation</keyword>
<dbReference type="Proteomes" id="UP001344888">
    <property type="component" value="Unassembled WGS sequence"/>
</dbReference>
<comment type="caution">
    <text evidence="5">The sequence shown here is derived from an EMBL/GenBank/DDBJ whole genome shotgun (WGS) entry which is preliminary data.</text>
</comment>
<keyword evidence="6" id="KW-1185">Reference proteome</keyword>
<dbReference type="InterPro" id="IPR010982">
    <property type="entry name" value="Lambda_DNA-bd_dom_sf"/>
</dbReference>
<dbReference type="PRINTS" id="PR00036">
    <property type="entry name" value="HTHLACI"/>
</dbReference>
<dbReference type="RefSeq" id="WP_326123327.1">
    <property type="nucleotide sequence ID" value="NZ_JARSFG010000014.1"/>
</dbReference>
<evidence type="ECO:0000256" key="1">
    <source>
        <dbReference type="ARBA" id="ARBA00023015"/>
    </source>
</evidence>
<dbReference type="CDD" id="cd01392">
    <property type="entry name" value="HTH_LacI"/>
    <property type="match status" value="1"/>
</dbReference>
<evidence type="ECO:0000313" key="5">
    <source>
        <dbReference type="EMBL" id="MEC1178858.1"/>
    </source>
</evidence>
<dbReference type="AlphaFoldDB" id="A0AAW9NS92"/>
<keyword evidence="2 5" id="KW-0238">DNA-binding</keyword>
<evidence type="ECO:0000259" key="4">
    <source>
        <dbReference type="PROSITE" id="PS50932"/>
    </source>
</evidence>
<evidence type="ECO:0000256" key="2">
    <source>
        <dbReference type="ARBA" id="ARBA00023125"/>
    </source>
</evidence>
<accession>A0AAW9NS92</accession>
<keyword evidence="3" id="KW-0804">Transcription</keyword>